<accession>A0ABX4JXY3</accession>
<protein>
    <submittedName>
        <fullName evidence="1">Uncharacterized protein</fullName>
    </submittedName>
</protein>
<gene>
    <name evidence="1" type="ORF">CO674_06300</name>
</gene>
<dbReference type="EMBL" id="NWSY01000004">
    <property type="protein sequence ID" value="PDT24314.1"/>
    <property type="molecule type" value="Genomic_DNA"/>
</dbReference>
<evidence type="ECO:0000313" key="1">
    <source>
        <dbReference type="EMBL" id="PDT24314.1"/>
    </source>
</evidence>
<proteinExistence type="predicted"/>
<organism evidence="1 2">
    <name type="scientific">Rhizobium hidalgonense</name>
    <dbReference type="NCBI Taxonomy" id="1538159"/>
    <lineage>
        <taxon>Bacteria</taxon>
        <taxon>Pseudomonadati</taxon>
        <taxon>Pseudomonadota</taxon>
        <taxon>Alphaproteobacteria</taxon>
        <taxon>Hyphomicrobiales</taxon>
        <taxon>Rhizobiaceae</taxon>
        <taxon>Rhizobium/Agrobacterium group</taxon>
        <taxon>Rhizobium</taxon>
    </lineage>
</organism>
<sequence>MTGDARHTGFRTVRHVVIPCVRLDFPATFLFIAPNPRRAARLRAADRDFEIPEVNTRQRDAPSGAFWLCVLFSSRKSTTFPGIQPARNVSRKSRCLKTSRTVLDPF</sequence>
<keyword evidence="2" id="KW-1185">Reference proteome</keyword>
<reference evidence="1 2" key="1">
    <citation type="submission" date="2017-09" db="EMBL/GenBank/DDBJ databases">
        <title>Comparative genomics of rhizobia isolated from Phaseolus vulgaris in China.</title>
        <authorList>
            <person name="Tong W."/>
        </authorList>
    </citation>
    <scope>NUCLEOTIDE SEQUENCE [LARGE SCALE GENOMIC DNA]</scope>
    <source>
        <strain evidence="1 2">FH14</strain>
    </source>
</reference>
<name>A0ABX4JXY3_9HYPH</name>
<dbReference type="Proteomes" id="UP000219914">
    <property type="component" value="Unassembled WGS sequence"/>
</dbReference>
<evidence type="ECO:0000313" key="2">
    <source>
        <dbReference type="Proteomes" id="UP000219914"/>
    </source>
</evidence>
<comment type="caution">
    <text evidence="1">The sequence shown here is derived from an EMBL/GenBank/DDBJ whole genome shotgun (WGS) entry which is preliminary data.</text>
</comment>